<dbReference type="InterPro" id="IPR036962">
    <property type="entry name" value="Glyco_hydro_3_N_sf"/>
</dbReference>
<dbReference type="PANTHER" id="PTHR30620:SF33">
    <property type="entry name" value="BETA-D-GLUCAN EXOHYDROLASE-LIKE PROTEIN-RELATED"/>
    <property type="match status" value="1"/>
</dbReference>
<dbReference type="EMBL" id="MTKT01004399">
    <property type="protein sequence ID" value="OWM71636.1"/>
    <property type="molecule type" value="Genomic_DNA"/>
</dbReference>
<reference evidence="5" key="1">
    <citation type="journal article" date="2017" name="Plant J.">
        <title>The pomegranate (Punica granatum L.) genome and the genomics of punicalagin biosynthesis.</title>
        <authorList>
            <person name="Qin G."/>
            <person name="Xu C."/>
            <person name="Ming R."/>
            <person name="Tang H."/>
            <person name="Guyot R."/>
            <person name="Kramer E.M."/>
            <person name="Hu Y."/>
            <person name="Yi X."/>
            <person name="Qi Y."/>
            <person name="Xu X."/>
            <person name="Gao Z."/>
            <person name="Pan H."/>
            <person name="Jian J."/>
            <person name="Tian Y."/>
            <person name="Yue Z."/>
            <person name="Xu Y."/>
        </authorList>
    </citation>
    <scope>NUCLEOTIDE SEQUENCE [LARGE SCALE GENOMIC DNA]</scope>
    <source>
        <strain evidence="5">cv. Dabenzi</strain>
    </source>
</reference>
<dbReference type="InterPro" id="IPR036881">
    <property type="entry name" value="Glyco_hydro_3_C_sf"/>
</dbReference>
<evidence type="ECO:0000313" key="4">
    <source>
        <dbReference type="EMBL" id="OWM71636.1"/>
    </source>
</evidence>
<dbReference type="SUPFAM" id="SSF51445">
    <property type="entry name" value="(Trans)glycosidases"/>
    <property type="match status" value="1"/>
</dbReference>
<evidence type="ECO:0000313" key="5">
    <source>
        <dbReference type="Proteomes" id="UP000197138"/>
    </source>
</evidence>
<organism evidence="4 5">
    <name type="scientific">Punica granatum</name>
    <name type="common">Pomegranate</name>
    <dbReference type="NCBI Taxonomy" id="22663"/>
    <lineage>
        <taxon>Eukaryota</taxon>
        <taxon>Viridiplantae</taxon>
        <taxon>Streptophyta</taxon>
        <taxon>Embryophyta</taxon>
        <taxon>Tracheophyta</taxon>
        <taxon>Spermatophyta</taxon>
        <taxon>Magnoliopsida</taxon>
        <taxon>eudicotyledons</taxon>
        <taxon>Gunneridae</taxon>
        <taxon>Pentapetalae</taxon>
        <taxon>rosids</taxon>
        <taxon>malvids</taxon>
        <taxon>Myrtales</taxon>
        <taxon>Lythraceae</taxon>
        <taxon>Punica</taxon>
    </lineage>
</organism>
<dbReference type="FunFam" id="3.40.50.1700:FF:000002">
    <property type="entry name" value="Glycosyl hydrolase family protein"/>
    <property type="match status" value="1"/>
</dbReference>
<dbReference type="Proteomes" id="UP000197138">
    <property type="component" value="Unassembled WGS sequence"/>
</dbReference>
<evidence type="ECO:0000256" key="2">
    <source>
        <dbReference type="ARBA" id="ARBA00023295"/>
    </source>
</evidence>
<dbReference type="Gene3D" id="3.20.20.300">
    <property type="entry name" value="Glycoside hydrolase, family 3, N-terminal domain"/>
    <property type="match status" value="1"/>
</dbReference>
<gene>
    <name evidence="4" type="ORF">CDL15_Pgr005823</name>
</gene>
<dbReference type="InterPro" id="IPR051915">
    <property type="entry name" value="Cellulose_Degrad_GH3"/>
</dbReference>
<protein>
    <recommendedName>
        <fullName evidence="3">Glycoside hydrolase family 3 C-terminal domain-containing protein</fullName>
    </recommendedName>
</protein>
<evidence type="ECO:0000259" key="3">
    <source>
        <dbReference type="Pfam" id="PF01915"/>
    </source>
</evidence>
<accession>A0A218WG30</accession>
<dbReference type="SUPFAM" id="SSF52279">
    <property type="entry name" value="Beta-D-glucan exohydrolase, C-terminal domain"/>
    <property type="match status" value="1"/>
</dbReference>
<keyword evidence="1" id="KW-0378">Hydrolase</keyword>
<dbReference type="Gene3D" id="3.40.50.1700">
    <property type="entry name" value="Glycoside hydrolase family 3 C-terminal domain"/>
    <property type="match status" value="1"/>
</dbReference>
<feature type="domain" description="Glycoside hydrolase family 3 C-terminal" evidence="3">
    <location>
        <begin position="157"/>
        <end position="367"/>
    </location>
</feature>
<dbReference type="Pfam" id="PF01915">
    <property type="entry name" value="Glyco_hydro_3_C"/>
    <property type="match status" value="1"/>
</dbReference>
<name>A0A218WG30_PUNGR</name>
<sequence>MPSYKIPCFLDISFQSEIRNPSRAKLVHFASPPTRFGLRFGRLVEDIRGRVDLRCSIAGQKVEGEAETGRTSLLRSCSPFSQVLGPRDVVKFQDDLMSLVEAGEVPISRINDAVERILRVKFAAGIFEHPFSDRSLLDLVGCKLHREISREAVRKSLVLLKNGKDPEKPLLPLDKNARKILVAGTHADDLGYQCGAWTVRWIGDSGRTTIGTTILDAIKQTVGPESEVIFEQCPLVDTLSAHDFAFAIVAVGETPYAEYISSKTELVIPSDLADMICSVADRVPTLLALITGRPIELKPEMLEKIDALVAAWLPQTEGNGITDVVFGDYDFMGRLPVSWFKRLDQLPMDPGAALYDPLFPFGFGLTYNAKMKTNSI</sequence>
<dbReference type="GO" id="GO:0009251">
    <property type="term" value="P:glucan catabolic process"/>
    <property type="evidence" value="ECO:0007669"/>
    <property type="project" value="TreeGrafter"/>
</dbReference>
<keyword evidence="2" id="KW-0326">Glycosidase</keyword>
<dbReference type="GO" id="GO:0008422">
    <property type="term" value="F:beta-glucosidase activity"/>
    <property type="evidence" value="ECO:0007669"/>
    <property type="project" value="TreeGrafter"/>
</dbReference>
<evidence type="ECO:0000256" key="1">
    <source>
        <dbReference type="ARBA" id="ARBA00022801"/>
    </source>
</evidence>
<comment type="caution">
    <text evidence="4">The sequence shown here is derived from an EMBL/GenBank/DDBJ whole genome shotgun (WGS) entry which is preliminary data.</text>
</comment>
<dbReference type="AlphaFoldDB" id="A0A218WG30"/>
<dbReference type="InterPro" id="IPR017853">
    <property type="entry name" value="GH"/>
</dbReference>
<dbReference type="InterPro" id="IPR002772">
    <property type="entry name" value="Glyco_hydro_3_C"/>
</dbReference>
<dbReference type="PANTHER" id="PTHR30620">
    <property type="entry name" value="PERIPLASMIC BETA-GLUCOSIDASE-RELATED"/>
    <property type="match status" value="1"/>
</dbReference>
<proteinExistence type="predicted"/>